<dbReference type="Proteomes" id="UP000004198">
    <property type="component" value="Unassembled WGS sequence"/>
</dbReference>
<comment type="caution">
    <text evidence="2">The sequence shown here is derived from an EMBL/GenBank/DDBJ whole genome shotgun (WGS) entry which is preliminary data.</text>
</comment>
<dbReference type="AlphaFoldDB" id="C6PPH4"/>
<organism evidence="2 3">
    <name type="scientific">Clostridium carboxidivorans P7</name>
    <dbReference type="NCBI Taxonomy" id="536227"/>
    <lineage>
        <taxon>Bacteria</taxon>
        <taxon>Bacillati</taxon>
        <taxon>Bacillota</taxon>
        <taxon>Clostridia</taxon>
        <taxon>Eubacteriales</taxon>
        <taxon>Clostridiaceae</taxon>
        <taxon>Clostridium</taxon>
    </lineage>
</organism>
<reference evidence="2 3" key="1">
    <citation type="submission" date="2009-06" db="EMBL/GenBank/DDBJ databases">
        <title>The draft genome of Clostridium carboxidivorans P7.</title>
        <authorList>
            <consortium name="US DOE Joint Genome Institute (JGI-PGF)"/>
            <person name="Lucas S."/>
            <person name="Copeland A."/>
            <person name="Lapidus A."/>
            <person name="Glavina del Rio T."/>
            <person name="Tice H."/>
            <person name="Bruce D."/>
            <person name="Goodwin L."/>
            <person name="Pitluck S."/>
            <person name="Larimer F."/>
            <person name="Land M.L."/>
            <person name="Hauser L."/>
            <person name="Hemme C.L."/>
        </authorList>
    </citation>
    <scope>NUCLEOTIDE SEQUENCE [LARGE SCALE GENOMIC DNA]</scope>
    <source>
        <strain evidence="2 3">P7</strain>
    </source>
</reference>
<evidence type="ECO:0000313" key="3">
    <source>
        <dbReference type="Proteomes" id="UP000004198"/>
    </source>
</evidence>
<feature type="coiled-coil region" evidence="1">
    <location>
        <begin position="35"/>
        <end position="81"/>
    </location>
</feature>
<name>C6PPH4_9CLOT</name>
<dbReference type="RefSeq" id="WP_007059576.1">
    <property type="nucleotide sequence ID" value="NZ_ACVI01000007.1"/>
</dbReference>
<gene>
    <name evidence="2" type="ORF">CcarbDRAFT_0691</name>
</gene>
<evidence type="ECO:0000256" key="1">
    <source>
        <dbReference type="SAM" id="Coils"/>
    </source>
</evidence>
<dbReference type="PATRIC" id="fig|536227.13.peg.5193"/>
<keyword evidence="3" id="KW-1185">Reference proteome</keyword>
<proteinExistence type="predicted"/>
<dbReference type="KEGG" id="cck:Ccar_25115"/>
<evidence type="ECO:0000313" key="2">
    <source>
        <dbReference type="EMBL" id="EET88868.1"/>
    </source>
</evidence>
<dbReference type="STRING" id="536227.Ccar_25115"/>
<dbReference type="eggNOG" id="ENOG50307IS">
    <property type="taxonomic scope" value="Bacteria"/>
</dbReference>
<dbReference type="EMBL" id="ACVI01000007">
    <property type="protein sequence ID" value="EET88868.1"/>
    <property type="molecule type" value="Genomic_DNA"/>
</dbReference>
<protein>
    <submittedName>
        <fullName evidence="2">Uncharacterized protein</fullName>
    </submittedName>
</protein>
<accession>C6PPH4</accession>
<keyword evidence="1" id="KW-0175">Coiled coil</keyword>
<sequence>MIKLKRVDIMSYEKEKYFQQLQEKLEWVKYRLKMLDIIERKLYEMKEIAENASNDIGINERIELNKKVKYLESQVNALDEESRYE</sequence>